<protein>
    <recommendedName>
        <fullName evidence="3">Zincin peptidase</fullName>
    </recommendedName>
</protein>
<proteinExistence type="predicted"/>
<feature type="transmembrane region" description="Helical" evidence="1">
    <location>
        <begin position="129"/>
        <end position="150"/>
    </location>
</feature>
<accession>A0A6N3GYF3</accession>
<keyword evidence="1" id="KW-1133">Transmembrane helix</keyword>
<gene>
    <name evidence="2" type="ORF">CTLFYP3_00197</name>
</gene>
<dbReference type="EMBL" id="CACRTO010000049">
    <property type="protein sequence ID" value="VYU69508.1"/>
    <property type="molecule type" value="Genomic_DNA"/>
</dbReference>
<evidence type="ECO:0008006" key="3">
    <source>
        <dbReference type="Google" id="ProtNLM"/>
    </source>
</evidence>
<name>A0A6N3GYF3_9CLOT</name>
<dbReference type="AlphaFoldDB" id="A0A6N3GYF3"/>
<dbReference type="RefSeq" id="WP_156627982.1">
    <property type="nucleotide sequence ID" value="NZ_CACRTO010000049.1"/>
</dbReference>
<reference evidence="2" key="1">
    <citation type="submission" date="2019-11" db="EMBL/GenBank/DDBJ databases">
        <authorList>
            <person name="Feng L."/>
        </authorList>
    </citation>
    <scope>NUCLEOTIDE SEQUENCE</scope>
    <source>
        <strain evidence="2">CTertiumLFYP3</strain>
    </source>
</reference>
<evidence type="ECO:0000256" key="1">
    <source>
        <dbReference type="SAM" id="Phobius"/>
    </source>
</evidence>
<feature type="transmembrane region" description="Helical" evidence="1">
    <location>
        <begin position="64"/>
        <end position="85"/>
    </location>
</feature>
<sequence length="203" mass="23089">MSDKKNEISENYVNLREKLLSLGYKEHISYISVLKANILALITAGPFALIIFFIYLIIWRELYFQLASFSPFILTWIIAVVSIPIHEYIHGFTWKAFCRNGWDSIHFGVMWSKLTPYCHCKEPLNIKSYLMGTIMPFFVLGVAIGVIAIITGNPYVLLLSALNIISAGGDTTIVFKLLSHIDKENVLVLDHPTEVGYVLFEKK</sequence>
<dbReference type="Pfam" id="PF11667">
    <property type="entry name" value="DUF3267"/>
    <property type="match status" value="1"/>
</dbReference>
<dbReference type="InterPro" id="IPR021683">
    <property type="entry name" value="DUF3267"/>
</dbReference>
<feature type="transmembrane region" description="Helical" evidence="1">
    <location>
        <begin position="156"/>
        <end position="178"/>
    </location>
</feature>
<organism evidence="2">
    <name type="scientific">Clostridium tertium</name>
    <dbReference type="NCBI Taxonomy" id="1559"/>
    <lineage>
        <taxon>Bacteria</taxon>
        <taxon>Bacillati</taxon>
        <taxon>Bacillota</taxon>
        <taxon>Clostridia</taxon>
        <taxon>Eubacteriales</taxon>
        <taxon>Clostridiaceae</taxon>
        <taxon>Clostridium</taxon>
    </lineage>
</organism>
<feature type="transmembrane region" description="Helical" evidence="1">
    <location>
        <begin position="38"/>
        <end position="58"/>
    </location>
</feature>
<keyword evidence="1" id="KW-0472">Membrane</keyword>
<keyword evidence="1" id="KW-0812">Transmembrane</keyword>
<evidence type="ECO:0000313" key="2">
    <source>
        <dbReference type="EMBL" id="VYU69508.1"/>
    </source>
</evidence>